<protein>
    <submittedName>
        <fullName evidence="6">Transcriptional regulators</fullName>
    </submittedName>
</protein>
<dbReference type="GeneID" id="83155372"/>
<dbReference type="InterPro" id="IPR028082">
    <property type="entry name" value="Peripla_BP_I"/>
</dbReference>
<dbReference type="CDD" id="cd19974">
    <property type="entry name" value="PBP1_LacI-like"/>
    <property type="match status" value="1"/>
</dbReference>
<gene>
    <name evidence="6" type="ordered locus">RUM_05590</name>
</gene>
<dbReference type="PATRIC" id="fig|213810.4.peg.465"/>
<evidence type="ECO:0000256" key="4">
    <source>
        <dbReference type="ARBA" id="ARBA00023163"/>
    </source>
</evidence>
<dbReference type="PANTHER" id="PTHR30146">
    <property type="entry name" value="LACI-RELATED TRANSCRIPTIONAL REPRESSOR"/>
    <property type="match status" value="1"/>
</dbReference>
<dbReference type="KEGG" id="rch:RUM_05590"/>
<dbReference type="InterPro" id="IPR046335">
    <property type="entry name" value="LacI/GalR-like_sensor"/>
</dbReference>
<dbReference type="InterPro" id="IPR010982">
    <property type="entry name" value="Lambda_DNA-bd_dom_sf"/>
</dbReference>
<evidence type="ECO:0000313" key="6">
    <source>
        <dbReference type="EMBL" id="CBL16779.1"/>
    </source>
</evidence>
<dbReference type="SMART" id="SM00354">
    <property type="entry name" value="HTH_LACI"/>
    <property type="match status" value="1"/>
</dbReference>
<dbReference type="AlphaFoldDB" id="D4LAY4"/>
<dbReference type="Gene3D" id="3.40.50.2300">
    <property type="match status" value="2"/>
</dbReference>
<sequence length="357" mass="40210">MKYGVKMSDIAKEFSVSVVTVSNALGDRGGVSPELCAAIKAKAVELGYRPSVARRPRQKQETGDKPARRFLTVGILTAERFCGDKGTFYWELTQRVTRLLKRSTNVLCESVSMRQEKNCLPPELVTSHKVNALIMLGQIGHDYLDMILQVGLPVVFLDFYDEHYHVDSIVSDSYYGGYLLTDYLISMGHRRIGFMGNVTETSSIHDRFMGYIKALMEHGIPYRKDWTLADREPNGPLITDLVFPPDMPTALVCNCDETAFRVISALKESGYRVPEDVSVVGYDNYMVSDMCVPSITTVEVNLEIMAQATVDIIFKKLEHPDYSEGKRIIPGKLIIKNSVRRLQEHEHEKVESKTGVD</sequence>
<dbReference type="RefSeq" id="WP_015557686.1">
    <property type="nucleotide sequence ID" value="NC_021039.1"/>
</dbReference>
<name>D4LAY4_RUMC1</name>
<keyword evidence="7" id="KW-1185">Reference proteome</keyword>
<dbReference type="Proteomes" id="UP000007054">
    <property type="component" value="Chromosome"/>
</dbReference>
<dbReference type="STRING" id="213810.RUM_05590"/>
<dbReference type="PROSITE" id="PS50932">
    <property type="entry name" value="HTH_LACI_2"/>
    <property type="match status" value="1"/>
</dbReference>
<dbReference type="GO" id="GO:0000976">
    <property type="term" value="F:transcription cis-regulatory region binding"/>
    <property type="evidence" value="ECO:0007669"/>
    <property type="project" value="TreeGrafter"/>
</dbReference>
<reference evidence="6" key="1">
    <citation type="submission" date="2010-03" db="EMBL/GenBank/DDBJ databases">
        <title>The genome sequence of Ruminococcus sp. 18P13.</title>
        <authorList>
            <consortium name="metaHIT consortium -- http://www.metahit.eu/"/>
            <person name="Pajon A."/>
            <person name="Turner K."/>
            <person name="Parkhill J."/>
            <person name="Bernalier A."/>
        </authorList>
    </citation>
    <scope>NUCLEOTIDE SEQUENCE [LARGE SCALE GENOMIC DNA]</scope>
    <source>
        <strain evidence="6">Type strain: 18P13</strain>
    </source>
</reference>
<feature type="domain" description="HTH lacI-type" evidence="5">
    <location>
        <begin position="5"/>
        <end position="59"/>
    </location>
</feature>
<dbReference type="Pfam" id="PF13377">
    <property type="entry name" value="Peripla_BP_3"/>
    <property type="match status" value="1"/>
</dbReference>
<dbReference type="CDD" id="cd01392">
    <property type="entry name" value="HTH_LacI"/>
    <property type="match status" value="1"/>
</dbReference>
<dbReference type="SUPFAM" id="SSF47413">
    <property type="entry name" value="lambda repressor-like DNA-binding domains"/>
    <property type="match status" value="1"/>
</dbReference>
<evidence type="ECO:0000256" key="1">
    <source>
        <dbReference type="ARBA" id="ARBA00022491"/>
    </source>
</evidence>
<dbReference type="InterPro" id="IPR000843">
    <property type="entry name" value="HTH_LacI"/>
</dbReference>
<reference evidence="6" key="2">
    <citation type="submission" date="2010-03" db="EMBL/GenBank/DDBJ databases">
        <authorList>
            <person name="Pajon A."/>
        </authorList>
    </citation>
    <scope>NUCLEOTIDE SEQUENCE</scope>
    <source>
        <strain evidence="6">Type strain: 18P13</strain>
    </source>
</reference>
<evidence type="ECO:0000313" key="7">
    <source>
        <dbReference type="Proteomes" id="UP000007054"/>
    </source>
</evidence>
<accession>D4LAY4</accession>
<keyword evidence="2" id="KW-0805">Transcription regulation</keyword>
<dbReference type="GO" id="GO:0003700">
    <property type="term" value="F:DNA-binding transcription factor activity"/>
    <property type="evidence" value="ECO:0007669"/>
    <property type="project" value="TreeGrafter"/>
</dbReference>
<evidence type="ECO:0000256" key="3">
    <source>
        <dbReference type="ARBA" id="ARBA00023125"/>
    </source>
</evidence>
<keyword evidence="4" id="KW-0804">Transcription</keyword>
<keyword evidence="1" id="KW-0678">Repressor</keyword>
<dbReference type="BioCyc" id="RCHA213810:RUM_RS02695-MONOMER"/>
<proteinExistence type="predicted"/>
<dbReference type="PANTHER" id="PTHR30146:SF148">
    <property type="entry name" value="HTH-TYPE TRANSCRIPTIONAL REPRESSOR PURR-RELATED"/>
    <property type="match status" value="1"/>
</dbReference>
<dbReference type="EMBL" id="FP929052">
    <property type="protein sequence ID" value="CBL16779.1"/>
    <property type="molecule type" value="Genomic_DNA"/>
</dbReference>
<dbReference type="Gene3D" id="1.10.260.40">
    <property type="entry name" value="lambda repressor-like DNA-binding domains"/>
    <property type="match status" value="1"/>
</dbReference>
<evidence type="ECO:0000259" key="5">
    <source>
        <dbReference type="PROSITE" id="PS50932"/>
    </source>
</evidence>
<dbReference type="HOGENOM" id="CLU_037628_6_2_9"/>
<organism evidence="6 7">
    <name type="scientific">Ruminococcus champanellensis (strain DSM 18848 / JCM 17042 / KCTC 15320 / 18P13)</name>
    <dbReference type="NCBI Taxonomy" id="213810"/>
    <lineage>
        <taxon>Bacteria</taxon>
        <taxon>Bacillati</taxon>
        <taxon>Bacillota</taxon>
        <taxon>Clostridia</taxon>
        <taxon>Eubacteriales</taxon>
        <taxon>Oscillospiraceae</taxon>
        <taxon>Ruminococcus</taxon>
    </lineage>
</organism>
<dbReference type="SUPFAM" id="SSF53822">
    <property type="entry name" value="Periplasmic binding protein-like I"/>
    <property type="match status" value="1"/>
</dbReference>
<evidence type="ECO:0000256" key="2">
    <source>
        <dbReference type="ARBA" id="ARBA00023015"/>
    </source>
</evidence>
<dbReference type="Pfam" id="PF00356">
    <property type="entry name" value="LacI"/>
    <property type="match status" value="1"/>
</dbReference>
<keyword evidence="3" id="KW-0238">DNA-binding</keyword>